<dbReference type="InterPro" id="IPR006710">
    <property type="entry name" value="Glyco_hydro_43"/>
</dbReference>
<organism evidence="6 7">
    <name type="scientific">Trichoderma guizhouense</name>
    <dbReference type="NCBI Taxonomy" id="1491466"/>
    <lineage>
        <taxon>Eukaryota</taxon>
        <taxon>Fungi</taxon>
        <taxon>Dikarya</taxon>
        <taxon>Ascomycota</taxon>
        <taxon>Pezizomycotina</taxon>
        <taxon>Sordariomycetes</taxon>
        <taxon>Hypocreomycetidae</taxon>
        <taxon>Hypocreales</taxon>
        <taxon>Hypocreaceae</taxon>
        <taxon>Trichoderma</taxon>
    </lineage>
</organism>
<evidence type="ECO:0000256" key="1">
    <source>
        <dbReference type="ARBA" id="ARBA00009865"/>
    </source>
</evidence>
<comment type="similarity">
    <text evidence="1 4">Belongs to the glycosyl hydrolase 43 family.</text>
</comment>
<evidence type="ECO:0000256" key="5">
    <source>
        <dbReference type="SAM" id="SignalP"/>
    </source>
</evidence>
<keyword evidence="7" id="KW-1185">Reference proteome</keyword>
<reference evidence="6 7" key="1">
    <citation type="submission" date="2016-04" db="EMBL/GenBank/DDBJ databases">
        <title>Multiple horizontal gene transfer events from other fungi enriched the ability of the initially mycotrophic fungus Trichoderma (Ascomycota) to feed on dead plant biomass.</title>
        <authorList>
            <person name="Atanasova L."/>
            <person name="Chenthamara K."/>
            <person name="Zhang J."/>
            <person name="Grujic M."/>
            <person name="Henrissat B."/>
            <person name="Kuo A."/>
            <person name="Aertz A."/>
            <person name="Salamov A."/>
            <person name="Lipzen A."/>
            <person name="Labutti K."/>
            <person name="Barry K."/>
            <person name="Miao Y."/>
            <person name="Rahimi M.J."/>
            <person name="Shen Q."/>
            <person name="Grigoriev I.V."/>
            <person name="Kubicek C.P."/>
            <person name="Druzhinina I.S."/>
        </authorList>
    </citation>
    <scope>NUCLEOTIDE SEQUENCE [LARGE SCALE GENOMIC DNA]</scope>
    <source>
        <strain evidence="6 7">NJAU 4742</strain>
    </source>
</reference>
<accession>A0A1T3C4Z2</accession>
<sequence>MALSFFTKLATLSLVTQVWAANIPISPVTNVNQGAKTGYFSDPFHVVYQNATDLYISGTTHKYLTCSSGDLSAGCASLDKNKYETSSSLNQTAHAAGATICGAAGIHPFQSKDRSWDALVTLHVQSNPKCNGISGWSVIVHARSENPGPADLPPTSWVGDKVMIGSFSENVDANYDGKYFQTPDGQLYLVYQKQKSKKPKRDGVAAWPMDNPTTLRPGTNPTFLLLPGKNLKSENYVSGKGHFKLIETGNIHAINGKFFMAYSVGAYNRKTYKIGIAYSDTFLPAPGQQYRKVMKNNPDHLWDSKGKKEVYYLLQSEEKHDGWHYIGDQVLAPGVPTVAQIGHNNSWVLLFAGYNPNDAPLKSGTDKFQANHRRPYFTKVNVDIPENISVKQATDEQLQSWITPSH</sequence>
<keyword evidence="5" id="KW-0732">Signal</keyword>
<dbReference type="GO" id="GO:0004553">
    <property type="term" value="F:hydrolase activity, hydrolyzing O-glycosyl compounds"/>
    <property type="evidence" value="ECO:0007669"/>
    <property type="project" value="InterPro"/>
</dbReference>
<gene>
    <name evidence="6" type="ORF">A0O28_0109220</name>
</gene>
<feature type="signal peptide" evidence="5">
    <location>
        <begin position="1"/>
        <end position="20"/>
    </location>
</feature>
<feature type="chain" id="PRO_5012097410" evidence="5">
    <location>
        <begin position="21"/>
        <end position="406"/>
    </location>
</feature>
<evidence type="ECO:0000313" key="7">
    <source>
        <dbReference type="Proteomes" id="UP000191004"/>
    </source>
</evidence>
<keyword evidence="2 4" id="KW-0378">Hydrolase</keyword>
<comment type="caution">
    <text evidence="6">The sequence shown here is derived from an EMBL/GenBank/DDBJ whole genome shotgun (WGS) entry which is preliminary data.</text>
</comment>
<evidence type="ECO:0000256" key="4">
    <source>
        <dbReference type="RuleBase" id="RU361187"/>
    </source>
</evidence>
<proteinExistence type="inferred from homology"/>
<dbReference type="SUPFAM" id="SSF75005">
    <property type="entry name" value="Arabinanase/levansucrase/invertase"/>
    <property type="match status" value="1"/>
</dbReference>
<dbReference type="AlphaFoldDB" id="A0A1T3C4Z2"/>
<dbReference type="Proteomes" id="UP000191004">
    <property type="component" value="Unassembled WGS sequence"/>
</dbReference>
<keyword evidence="3 4" id="KW-0326">Glycosidase</keyword>
<dbReference type="GO" id="GO:0005975">
    <property type="term" value="P:carbohydrate metabolic process"/>
    <property type="evidence" value="ECO:0007669"/>
    <property type="project" value="InterPro"/>
</dbReference>
<dbReference type="Pfam" id="PF04616">
    <property type="entry name" value="Glyco_hydro_43"/>
    <property type="match status" value="1"/>
</dbReference>
<dbReference type="Gene3D" id="2.115.10.20">
    <property type="entry name" value="Glycosyl hydrolase domain, family 43"/>
    <property type="match status" value="1"/>
</dbReference>
<evidence type="ECO:0000256" key="2">
    <source>
        <dbReference type="ARBA" id="ARBA00022801"/>
    </source>
</evidence>
<name>A0A1T3C4Z2_9HYPO</name>
<protein>
    <submittedName>
        <fullName evidence="6">Uncharacterized protein</fullName>
    </submittedName>
</protein>
<evidence type="ECO:0000256" key="3">
    <source>
        <dbReference type="ARBA" id="ARBA00023295"/>
    </source>
</evidence>
<dbReference type="InterPro" id="IPR023296">
    <property type="entry name" value="Glyco_hydro_beta-prop_sf"/>
</dbReference>
<dbReference type="EMBL" id="LVVK01000026">
    <property type="protein sequence ID" value="OPB36147.1"/>
    <property type="molecule type" value="Genomic_DNA"/>
</dbReference>
<evidence type="ECO:0000313" key="6">
    <source>
        <dbReference type="EMBL" id="OPB36147.1"/>
    </source>
</evidence>